<feature type="transmembrane region" description="Helical" evidence="3">
    <location>
        <begin position="317"/>
        <end position="333"/>
    </location>
</feature>
<feature type="transmembrane region" description="Helical" evidence="3">
    <location>
        <begin position="272"/>
        <end position="296"/>
    </location>
</feature>
<organism evidence="4 5">
    <name type="scientific">Legionella cardiaca</name>
    <dbReference type="NCBI Taxonomy" id="1071983"/>
    <lineage>
        <taxon>Bacteria</taxon>
        <taxon>Pseudomonadati</taxon>
        <taxon>Pseudomonadota</taxon>
        <taxon>Gammaproteobacteria</taxon>
        <taxon>Legionellales</taxon>
        <taxon>Legionellaceae</taxon>
        <taxon>Legionella</taxon>
    </lineage>
</organism>
<dbReference type="PROSITE" id="PS00379">
    <property type="entry name" value="CDP_ALCOHOL_P_TRANSF"/>
    <property type="match status" value="1"/>
</dbReference>
<dbReference type="Pfam" id="PF01066">
    <property type="entry name" value="CDP-OH_P_transf"/>
    <property type="match status" value="1"/>
</dbReference>
<keyword evidence="3" id="KW-1133">Transmembrane helix</keyword>
<dbReference type="InterPro" id="IPR048254">
    <property type="entry name" value="CDP_ALCOHOL_P_TRANSF_CS"/>
</dbReference>
<dbReference type="EMBL" id="CP119078">
    <property type="protein sequence ID" value="WED42822.1"/>
    <property type="molecule type" value="Genomic_DNA"/>
</dbReference>
<gene>
    <name evidence="4" type="ORF">PXX05_13105</name>
</gene>
<keyword evidence="3" id="KW-0812">Transmembrane</keyword>
<reference evidence="4 5" key="1">
    <citation type="submission" date="2023-02" db="EMBL/GenBank/DDBJ databases">
        <title>Genome Sequence of L. cardiaca H63T.</title>
        <authorList>
            <person name="Lopez A.E."/>
            <person name="Cianciotto N.P."/>
        </authorList>
    </citation>
    <scope>NUCLEOTIDE SEQUENCE [LARGE SCALE GENOMIC DNA]</scope>
    <source>
        <strain evidence="4 5">H63</strain>
    </source>
</reference>
<evidence type="ECO:0000256" key="3">
    <source>
        <dbReference type="SAM" id="Phobius"/>
    </source>
</evidence>
<dbReference type="Gene3D" id="1.20.120.1760">
    <property type="match status" value="1"/>
</dbReference>
<dbReference type="InterPro" id="IPR043130">
    <property type="entry name" value="CDP-OH_PTrfase_TM_dom"/>
</dbReference>
<name>A0ABY8AUJ0_9GAMM</name>
<keyword evidence="1 2" id="KW-0808">Transferase</keyword>
<keyword evidence="5" id="KW-1185">Reference proteome</keyword>
<proteinExistence type="inferred from homology"/>
<dbReference type="RefSeq" id="WP_275088638.1">
    <property type="nucleotide sequence ID" value="NZ_CP119078.1"/>
</dbReference>
<dbReference type="InterPro" id="IPR000462">
    <property type="entry name" value="CDP-OH_P_trans"/>
</dbReference>
<evidence type="ECO:0000256" key="1">
    <source>
        <dbReference type="ARBA" id="ARBA00022679"/>
    </source>
</evidence>
<evidence type="ECO:0000313" key="4">
    <source>
        <dbReference type="EMBL" id="WED42822.1"/>
    </source>
</evidence>
<accession>A0ABY8AUJ0</accession>
<comment type="similarity">
    <text evidence="2">Belongs to the CDP-alcohol phosphatidyltransferase class-I family.</text>
</comment>
<keyword evidence="3" id="KW-0472">Membrane</keyword>
<evidence type="ECO:0000313" key="5">
    <source>
        <dbReference type="Proteomes" id="UP001222087"/>
    </source>
</evidence>
<evidence type="ECO:0000256" key="2">
    <source>
        <dbReference type="RuleBase" id="RU003750"/>
    </source>
</evidence>
<feature type="transmembrane region" description="Helical" evidence="3">
    <location>
        <begin position="186"/>
        <end position="214"/>
    </location>
</feature>
<dbReference type="Proteomes" id="UP001222087">
    <property type="component" value="Chromosome"/>
</dbReference>
<protein>
    <submittedName>
        <fullName evidence="4">CDP-alcohol phosphatidyltransferase family protein</fullName>
    </submittedName>
</protein>
<sequence>MSPMQCVLIGECSHRVFGLKARERIIKLAAANHLTMVNAATLTETDSPTIILDINAVFDEHFLSYLRGLTDTQIMDGDVALACITSDIKIVKASIKKQKITDEDNHLIKIPAHDIPLVFFAKQLKKGNPLIQKLECENIPIVEKKLYRSTYKGVTDLCTKYFWYHLAFYITRVLAKYRIKPNTVTFFSLIFCTLSPLLIMKNHFVLGLGCAWLMMILDTVDGKLARLTVTSSKFGDYFDHGMDLIHPPFWYLAWGIALSKYYQVQFSEILNLFYVIVIFYILGRLAELFFKAVMGIKMFLWQKFDARFRLVMARRNTNFLLLTLSYIAGYPVAGFYAVYYWTIISVLIQYLRLGQAFQLKQISKKKLKLDYSE</sequence>